<feature type="compositionally biased region" description="Polar residues" evidence="1">
    <location>
        <begin position="1029"/>
        <end position="1054"/>
    </location>
</feature>
<feature type="compositionally biased region" description="Low complexity" evidence="1">
    <location>
        <begin position="294"/>
        <end position="304"/>
    </location>
</feature>
<keyword evidence="3" id="KW-1185">Reference proteome</keyword>
<feature type="compositionally biased region" description="Polar residues" evidence="1">
    <location>
        <begin position="765"/>
        <end position="779"/>
    </location>
</feature>
<feature type="compositionally biased region" description="Low complexity" evidence="1">
    <location>
        <begin position="373"/>
        <end position="383"/>
    </location>
</feature>
<feature type="region of interest" description="Disordered" evidence="1">
    <location>
        <begin position="573"/>
        <end position="661"/>
    </location>
</feature>
<accession>A0A1R0H7T4</accession>
<reference evidence="2 3" key="1">
    <citation type="journal article" date="2016" name="Mol. Biol. Evol.">
        <title>Genome-Wide Survey of Gut Fungi (Harpellales) Reveals the First Horizontally Transferred Ubiquitin Gene from a Mosquito Host.</title>
        <authorList>
            <person name="Wang Y."/>
            <person name="White M.M."/>
            <person name="Kvist S."/>
            <person name="Moncalvo J.M."/>
        </authorList>
    </citation>
    <scope>NUCLEOTIDE SEQUENCE [LARGE SCALE GENOMIC DNA]</scope>
    <source>
        <strain evidence="2 3">ALG-7-W6</strain>
    </source>
</reference>
<feature type="compositionally biased region" description="Polar residues" evidence="1">
    <location>
        <begin position="600"/>
        <end position="614"/>
    </location>
</feature>
<feature type="region of interest" description="Disordered" evidence="1">
    <location>
        <begin position="264"/>
        <end position="338"/>
    </location>
</feature>
<organism evidence="2 3">
    <name type="scientific">Smittium mucronatum</name>
    <dbReference type="NCBI Taxonomy" id="133383"/>
    <lineage>
        <taxon>Eukaryota</taxon>
        <taxon>Fungi</taxon>
        <taxon>Fungi incertae sedis</taxon>
        <taxon>Zoopagomycota</taxon>
        <taxon>Kickxellomycotina</taxon>
        <taxon>Harpellomycetes</taxon>
        <taxon>Harpellales</taxon>
        <taxon>Legeriomycetaceae</taxon>
        <taxon>Smittium</taxon>
    </lineage>
</organism>
<proteinExistence type="predicted"/>
<feature type="compositionally biased region" description="Low complexity" evidence="1">
    <location>
        <begin position="312"/>
        <end position="330"/>
    </location>
</feature>
<evidence type="ECO:0000256" key="1">
    <source>
        <dbReference type="SAM" id="MobiDB-lite"/>
    </source>
</evidence>
<comment type="caution">
    <text evidence="2">The sequence shown here is derived from an EMBL/GenBank/DDBJ whole genome shotgun (WGS) entry which is preliminary data.</text>
</comment>
<feature type="region of interest" description="Disordered" evidence="1">
    <location>
        <begin position="528"/>
        <end position="547"/>
    </location>
</feature>
<feature type="region of interest" description="Disordered" evidence="1">
    <location>
        <begin position="810"/>
        <end position="835"/>
    </location>
</feature>
<evidence type="ECO:0000313" key="3">
    <source>
        <dbReference type="Proteomes" id="UP000187455"/>
    </source>
</evidence>
<feature type="region of interest" description="Disordered" evidence="1">
    <location>
        <begin position="753"/>
        <end position="786"/>
    </location>
</feature>
<name>A0A1R0H7T4_9FUNG</name>
<dbReference type="AlphaFoldDB" id="A0A1R0H7T4"/>
<feature type="compositionally biased region" description="Low complexity" evidence="1">
    <location>
        <begin position="268"/>
        <end position="282"/>
    </location>
</feature>
<dbReference type="OrthoDB" id="10581186at2759"/>
<gene>
    <name evidence="2" type="ORF">AYI68_g616</name>
</gene>
<dbReference type="Proteomes" id="UP000187455">
    <property type="component" value="Unassembled WGS sequence"/>
</dbReference>
<sequence>MNNPGNFPATALLPSSSIVLLLDYHIEEFPMKDSWYTLEVSASQQFQNIKDSQKLPLFRLQSFNSIQNSPYLITRSFMHFALLYVRIEALFGNFAKKSFKISKNFDKNKSISNSRINKDSIKNDDISQFINALFFEDSNYNIRISPPVLQFFGPWESDLPIHKSQTDPENFRIPTFSFEHSVSSDSNTQNPSSFLNKNSLGMHFLDLDKFPELKDVPNDRYSIFKALDNIDKNISRRGDLLFSDLKVAGTNMSVVFSKPLTRINENIPSQNPSNSDLNNSSDKPPKVDTSLDKSNSTKLSSASSILRKFMGSSNPSKSRSNSQSQNSYESPKTPSKQSSALQIIGIEYNNGNASKNWSEELNEIINEKVFGNTPKKSSMSSQPTPSPPPPIPPHSTSSPAPDSSLINNILNDQSLNPIVIELYLLENLMDSILSSYTPKSTKLRDLLLSNSELVNLFNSSSGLQFQNISLSYSKSKRVLSVNTISKIDDLLNNKLVLPVLKLYFEIPINSGKKKPLITQFDELYSQTKSPSIPVPRTNPKNNDNVFPINKNSISREYFKKLNELSTKDLISIGENSKPSDVIGSQVPKSSKKLSATSLSNNFPNDTSQSSPQDINSDSTNYPSSSSNDNSPKTLPNPISNYNPQVRSEPQPRKSSGFYIGDDSDGSAISLTHALNDLPDNQTSIKDSLGYSNLDINKVPMSNPSSQNSFNACQMEKLYPIAPELIESNPSLFPTPNTSSAKLSRAPTLPKLNESLSSIRFHKKNSNASMKSEARSGQNSSKEDIISEPAESGVGLFRSFSLKTKKAVLGSIRSKSTRKKKSPPPQDPDPIPLHDAPYSENYYTALGTKKFSSTEDSRDSVAIFKEMERQLSIKKKTFDDRQKIVSAAYLNSYVESLPQLSNNQFHDLQVESSIKISKFFVKSPNHKSSLLRNDLVHFKFIVGEGCSLIIPFSGTVSFNNLREKMLSKFIDSGYSLSKIKRLVMVVNMGGIGKINLIENAESFKMTMGHFFELIRSRQDLILSSKTNKAQIKSSGQRSKNNDSSPNYGHTNSANSPKDPRSFLASLDINSPVCEHVFKFSIYLVHPSKVQSLLASPPKI</sequence>
<feature type="compositionally biased region" description="Low complexity" evidence="1">
    <location>
        <begin position="615"/>
        <end position="631"/>
    </location>
</feature>
<dbReference type="EMBL" id="LSSL01000193">
    <property type="protein sequence ID" value="OLY85199.1"/>
    <property type="molecule type" value="Genomic_DNA"/>
</dbReference>
<evidence type="ECO:0000313" key="2">
    <source>
        <dbReference type="EMBL" id="OLY85199.1"/>
    </source>
</evidence>
<feature type="compositionally biased region" description="Pro residues" evidence="1">
    <location>
        <begin position="384"/>
        <end position="393"/>
    </location>
</feature>
<feature type="compositionally biased region" description="Polar residues" evidence="1">
    <location>
        <begin position="632"/>
        <end position="647"/>
    </location>
</feature>
<protein>
    <submittedName>
        <fullName evidence="2">Uncharacterized protein</fullName>
    </submittedName>
</protein>
<feature type="region of interest" description="Disordered" evidence="1">
    <location>
        <begin position="371"/>
        <end position="405"/>
    </location>
</feature>
<feature type="region of interest" description="Disordered" evidence="1">
    <location>
        <begin position="1029"/>
        <end position="1055"/>
    </location>
</feature>
<feature type="compositionally biased region" description="Polar residues" evidence="1">
    <location>
        <begin position="538"/>
        <end position="547"/>
    </location>
</feature>